<keyword evidence="11" id="KW-0804">Transcription</keyword>
<comment type="catalytic activity">
    <reaction evidence="15">
        <text>N(6),N(6)-dimethyl-L-lysyl(9)-[histone H3] + 2 2-oxoglutarate + 2 O2 = L-lysyl(9)-[histone H3] + 2 formaldehyde + 2 succinate + 2 CO2</text>
        <dbReference type="Rhea" id="RHEA:60188"/>
        <dbReference type="Rhea" id="RHEA-COMP:15541"/>
        <dbReference type="Rhea" id="RHEA-COMP:15546"/>
        <dbReference type="ChEBI" id="CHEBI:15379"/>
        <dbReference type="ChEBI" id="CHEBI:16526"/>
        <dbReference type="ChEBI" id="CHEBI:16810"/>
        <dbReference type="ChEBI" id="CHEBI:16842"/>
        <dbReference type="ChEBI" id="CHEBI:29969"/>
        <dbReference type="ChEBI" id="CHEBI:30031"/>
        <dbReference type="ChEBI" id="CHEBI:61976"/>
        <dbReference type="EC" id="1.14.11.65"/>
    </reaction>
</comment>
<feature type="compositionally biased region" description="Low complexity" evidence="17">
    <location>
        <begin position="2093"/>
        <end position="2103"/>
    </location>
</feature>
<protein>
    <recommendedName>
        <fullName evidence="14">[histone H3]-dimethyl-L-lysine(9) demethylase</fullName>
        <ecNumber evidence="14">1.14.11.65</ecNumber>
    </recommendedName>
</protein>
<dbReference type="GO" id="GO:0000785">
    <property type="term" value="C:chromatin"/>
    <property type="evidence" value="ECO:0007669"/>
    <property type="project" value="TreeGrafter"/>
</dbReference>
<dbReference type="GO" id="GO:0006357">
    <property type="term" value="P:regulation of transcription by RNA polymerase II"/>
    <property type="evidence" value="ECO:0007669"/>
    <property type="project" value="TreeGrafter"/>
</dbReference>
<feature type="compositionally biased region" description="Basic and acidic residues" evidence="17">
    <location>
        <begin position="1203"/>
        <end position="1253"/>
    </location>
</feature>
<comment type="cofactor">
    <cofactor evidence="1">
        <name>Fe(2+)</name>
        <dbReference type="ChEBI" id="CHEBI:29033"/>
    </cofactor>
</comment>
<evidence type="ECO:0000256" key="12">
    <source>
        <dbReference type="ARBA" id="ARBA00023242"/>
    </source>
</evidence>
<dbReference type="GO" id="GO:0140683">
    <property type="term" value="F:histone H3K9me/H3K9me2 demethylase activity"/>
    <property type="evidence" value="ECO:0007669"/>
    <property type="project" value="UniProtKB-EC"/>
</dbReference>
<organism evidence="19 20">
    <name type="scientific">Temnothorax curvispinosus</name>
    <dbReference type="NCBI Taxonomy" id="300111"/>
    <lineage>
        <taxon>Eukaryota</taxon>
        <taxon>Metazoa</taxon>
        <taxon>Ecdysozoa</taxon>
        <taxon>Arthropoda</taxon>
        <taxon>Hexapoda</taxon>
        <taxon>Insecta</taxon>
        <taxon>Pterygota</taxon>
        <taxon>Neoptera</taxon>
        <taxon>Endopterygota</taxon>
        <taxon>Hymenoptera</taxon>
        <taxon>Apocrita</taxon>
        <taxon>Aculeata</taxon>
        <taxon>Formicoidea</taxon>
        <taxon>Formicidae</taxon>
        <taxon>Myrmicinae</taxon>
        <taxon>Temnothorax</taxon>
    </lineage>
</organism>
<evidence type="ECO:0000256" key="3">
    <source>
        <dbReference type="ARBA" id="ARBA00022723"/>
    </source>
</evidence>
<evidence type="ECO:0000256" key="14">
    <source>
        <dbReference type="ARBA" id="ARBA00038951"/>
    </source>
</evidence>
<dbReference type="SMART" id="SM00558">
    <property type="entry name" value="JmjC"/>
    <property type="match status" value="1"/>
</dbReference>
<evidence type="ECO:0000256" key="4">
    <source>
        <dbReference type="ARBA" id="ARBA00022771"/>
    </source>
</evidence>
<feature type="compositionally biased region" description="Low complexity" evidence="17">
    <location>
        <begin position="1182"/>
        <end position="1202"/>
    </location>
</feature>
<dbReference type="PANTHER" id="PTHR12549:SF38">
    <property type="entry name" value="JMJC DOMAIN-CONTAINING HISTONE DEMETHYLASE 2, ISOFORM A"/>
    <property type="match status" value="1"/>
</dbReference>
<feature type="compositionally biased region" description="Polar residues" evidence="17">
    <location>
        <begin position="1681"/>
        <end position="1699"/>
    </location>
</feature>
<feature type="compositionally biased region" description="Low complexity" evidence="17">
    <location>
        <begin position="1668"/>
        <end position="1680"/>
    </location>
</feature>
<proteinExistence type="inferred from homology"/>
<dbReference type="GO" id="GO:0008270">
    <property type="term" value="F:zinc ion binding"/>
    <property type="evidence" value="ECO:0007669"/>
    <property type="project" value="UniProtKB-KW"/>
</dbReference>
<dbReference type="InterPro" id="IPR054504">
    <property type="entry name" value="PWWP_KDM3B"/>
</dbReference>
<name>A0A6J1R0R4_9HYME</name>
<sequence length="3033" mass="333367">MAYKFREEIVGKRFLSVSGFTKLKVNKISEWGWRAGVIRAASHRDNGCHDLQILVEYDDVEWQRREWLSPHRDAVFSFFLIERGLYWAERPDPRHASLIPIDHHNHANNNHHQHRINGKPLRGATAVADTVAWPALTFYPLVARAELHEDAMPIEFMQDRKLDFVDYSKLKPFTQDWELTKGAMPWGNAVRRWAEMQDGQRILLTTPSVLVGFRVEVYRAEGTTQWYTAVIVGYNESTKDLTVTDDTVLEDHNEDPTLVQMRLIGDGVVESIMRGEVVGMTPRRSRSSTALTHALVVPRPGRRPRRRPGNAAQLQTTPRVQSPISQQLEKEKNNARNNRRRRVSEGASRERTEKDSADTALSTRQQEDRENKGPPSGKVSNRVARPVLEEANSASGSVSKLRRRGPAVKSPTTDHQSPAQHQRPVRRRPRSGGGQEVKTGAEGESVEHHRTEARADKDERLGNRSEEEEEEEEEEERLEGEDEESQERCDPLTKRLRTSPVGRKLRSESSKGKNAEEAAADRARESAVEAEREVEDEDDDEEEAGVGKHDRAEREVSKLEEDEESQSRERDREPEPPPPDKVDPGGDPASKEEQQPDNKSESGKDARATDWGADKVGERKEQQQQQQQQQPPQLLVNGLHVDSPLVSDKTNVIREGSPSLLKSTRSKTKGSAEEDREDVAAAAAAAAEDERDENASEEEVGSQRSRRTELTTTELGTEDSVGSVGGVRAASVESVVELLESSSQDSGSVLERLSPFSSSGGGGPGRQSSLLLEQQREQERSRHNESPIILAERLNKPPPPIAGHHHHHHLQPYHQSHHQQQQFHHQHHQQHHQQHVQQHYSANNPVIHHHHQQQQQQQQPPSQHHHYQLASSPHQHHHHPTARLTPSSLLEVQQQSHTSRGGDEAGLMEVEAGAGIPGANVLAGVPTAVGGIRSSGGSSGAAGVVGTYGDSGSDSGVSSLKSAGSGDERSGSRSSALSVEETTSSSTPSAVVAAAAAAAAATPARIWHVQSVQHTSLLMAHPSQGAPNAGASAAATAPPVGYHSSAPPSHHAAEMLWRPSRAYPPLSHTLLGPQPSSPEELLERDRHDRMLRERRDAEVREMEKARLERERLEKQQAEQQVHKHFEESLRLAQQKVSYVPQRNMQSSIGWPAFMQVQQSRTHGTLTGHPVSSHHHPSGPPGGSAAAAAAVAHPVSIAQQQVQQREREEQEREARDREREREVRHQRDHSMAAAERMHQRQHEARERAEARERVAYYATTAPSAQQVRPSSVPGKVEYPPPPAHSRTSKSSLQVSARDRPIVGPTHSLPKVEPSLFNYSTYQAQPPCTTYLHDLKLKNDMGPHKSLSSKSELTGGLERDHHGREVLQNPPSLLPDHKSSVIVKNEGRELPKTPAPQQHSSSPKIMPYMNVQSVAPQHKSSAYEYRSPTQSPHHLHPAHLDGLQAVKSMASSASHHRGGSGSGGATTTQLPSPHGHPPPPAQPEQRLHSHNPRQSPHAPPQHPHQPPPPPHPSPPESRYLSRPEPAGLPYGAAKSTYSYSHPHPPTASPTAASHYAAPPPAGSKPKVSSPAPPHIYGKPNSGIMTGTPVCRASETPVAAPIPLTSKAGSSPYQQVPHHHGAPPPPLPPPAHSRSVYDSRGFAGSLPGAKLPPPTLHGSPPTAASAPLSRPIAHPAHPAHPAHLNTSPHQQPGQTLQHAQSQITAAFQTQPLDLGVERSGSPKRKAPTPLLCDNASGQPVSLEVCKKRRTEEPQPLSLQSVGQPVLSRVSEPSPLIASAATSITTVVNTAALLAQPNSQAMQEQRTVTAASPAPGTASGDGSVRPSSTGSVCSLNPAPVSAAPSPAPIPSPAPSTAPSPVPSAPGTPAKTNPSNADSEKCNSPAPRPPSSTSYPVHKLKKAWLQRHSRCEDGTENTTSMASSVTLPLNISRETPSSNSKDRDSNNASSNANNSNASTTCLPSAVNSIHNIGSMAVNSINKSKVTGKSGRKPANKESLNGHATDTSKTPQEDSSSSDPERKSPPKRKPPKVKRKKGAARRQQTAAEDQRRRKEDKQGGGAGVGSESSNESEAGSASDTSEQLSSIQPASRVRHTTANSNNSSGNGNNKEPRKRGRRPKTTKNNEVGGEDQQPRQKKERRDDSTSGGNSGPGGSGGRGDPFRKPPISQLKKTGESWLQDGACFEVASKLAKCRECRWTPNQRNKNLPQNIFCRFYAFRRLRYTKNGQLAIAGFSDPHKDASEDDLRLWLPGKDSQETTGKDDKSEKNEKDKGDREDLDLETAHRLLRQVGDQFCDLLHQEKDALQEHMAEASSGVVDGTVAWKRVIQGVREMCDVCETTLFNYHWACGKCGFVVCIDCYKGRKNGTVKIWGESGKDRDDFSWLLCTNRQVHEPERLMLTQIIAGDSLLRLGQRLHECRAEWGIPQHCACSLIATSQPNEILRNLIKGDSVPVLNGNVKQEIKEEKKINESNGASESKTNGEDKNSLTWLATVALENQPDKNQALQNQADSGQESSSDSDDADNFSTLRELLIRPSHKSNGSGGSRSNSPTNNSGGGVNNATQNNVAKSGKKSKMDTLDEVISSVIEHSVKKEKDSGLVDDEKPRELKHFVRRYKWMQRGREPLPIRIMTGTESQSLYPDVPHSWLCDGKLLRLSDPNNPNNYRIFQDQWKRGQPVIVSDVAKALDMNLWHPDSFARDFGDEKNDLVNCMTGNLVPNQPMRKFWEGFEYYSKRLKDERGNPMLLKLKDWPPGEDFAELLPSRFTDLMKVLPLSEYTHRNGRLNLASRLPNCFVRPDLGPKMYNAYGSALYSNKGTTNLHLDISDAVNVMVYVGMPKDVNNEESLKARTEAMRAIDEAGCDILTRRRARDEKEKPGALWHIYAARDADKIRDLLNAVALERGARLEPHHDPIHDQSCYLDGPLRERLYREYGVEGYAIVQCLGDAVFVPAGAPHQVRNLQNCIKVAEDFVSPENVSHCFHLTQEFRALSDTHTNHEDKLQIKNIIYHAVKDSLTVLANVKEETLAKLAKANNETKMKEET</sequence>
<feature type="compositionally biased region" description="Basic and acidic residues" evidence="17">
    <location>
        <begin position="774"/>
        <end position="785"/>
    </location>
</feature>
<feature type="compositionally biased region" description="Pro residues" evidence="17">
    <location>
        <begin position="1619"/>
        <end position="1628"/>
    </location>
</feature>
<dbReference type="PROSITE" id="PS51184">
    <property type="entry name" value="JMJC"/>
    <property type="match status" value="1"/>
</dbReference>
<dbReference type="FunFam" id="2.60.120.650:FF:000004">
    <property type="entry name" value="Putative lysine-specific demethylase 3B"/>
    <property type="match status" value="1"/>
</dbReference>
<feature type="compositionally biased region" description="Low complexity" evidence="17">
    <location>
        <begin position="623"/>
        <end position="633"/>
    </location>
</feature>
<feature type="compositionally biased region" description="Polar residues" evidence="17">
    <location>
        <begin position="1911"/>
        <end position="1931"/>
    </location>
</feature>
<evidence type="ECO:0000256" key="15">
    <source>
        <dbReference type="ARBA" id="ARBA00047648"/>
    </source>
</evidence>
<feature type="compositionally biased region" description="Polar residues" evidence="17">
    <location>
        <begin position="2073"/>
        <end position="2083"/>
    </location>
</feature>
<keyword evidence="16" id="KW-0175">Coiled coil</keyword>
<dbReference type="Pfam" id="PF22989">
    <property type="entry name" value="DUF7030"/>
    <property type="match status" value="1"/>
</dbReference>
<evidence type="ECO:0000256" key="8">
    <source>
        <dbReference type="ARBA" id="ARBA00023002"/>
    </source>
</evidence>
<feature type="compositionally biased region" description="Low complexity" evidence="17">
    <location>
        <begin position="972"/>
        <end position="987"/>
    </location>
</feature>
<evidence type="ECO:0000313" key="19">
    <source>
        <dbReference type="Proteomes" id="UP000504618"/>
    </source>
</evidence>
<feature type="compositionally biased region" description="Basic and acidic residues" evidence="17">
    <location>
        <begin position="505"/>
        <end position="531"/>
    </location>
</feature>
<gene>
    <name evidence="20" type="primary">LOC112465069</name>
</gene>
<feature type="region of interest" description="Disordered" evidence="17">
    <location>
        <begin position="2528"/>
        <end position="2569"/>
    </location>
</feature>
<feature type="region of interest" description="Disordered" evidence="17">
    <location>
        <begin position="1712"/>
        <end position="1736"/>
    </location>
</feature>
<feature type="compositionally biased region" description="Basic and acidic residues" evidence="17">
    <location>
        <begin position="2126"/>
        <end position="2138"/>
    </location>
</feature>
<feature type="compositionally biased region" description="Low complexity" evidence="17">
    <location>
        <begin position="949"/>
        <end position="965"/>
    </location>
</feature>
<feature type="region of interest" description="Disordered" evidence="17">
    <location>
        <begin position="2457"/>
        <end position="2479"/>
    </location>
</feature>
<feature type="compositionally biased region" description="Basic and acidic residues" evidence="17">
    <location>
        <begin position="343"/>
        <end position="357"/>
    </location>
</feature>
<feature type="region of interest" description="Disordered" evidence="17">
    <location>
        <begin position="1794"/>
        <end position="1957"/>
    </location>
</feature>
<dbReference type="InterPro" id="IPR045109">
    <property type="entry name" value="LSDs-like"/>
</dbReference>
<dbReference type="Pfam" id="PF02373">
    <property type="entry name" value="JmjC"/>
    <property type="match status" value="1"/>
</dbReference>
<feature type="compositionally biased region" description="Acidic residues" evidence="17">
    <location>
        <begin position="466"/>
        <end position="485"/>
    </location>
</feature>
<keyword evidence="8" id="KW-0560">Oxidoreductase</keyword>
<feature type="compositionally biased region" description="Pro residues" evidence="17">
    <location>
        <begin position="1495"/>
        <end position="1513"/>
    </location>
</feature>
<keyword evidence="12" id="KW-0539">Nucleus</keyword>
<feature type="compositionally biased region" description="Basic and acidic residues" evidence="17">
    <location>
        <begin position="2248"/>
        <end position="2269"/>
    </location>
</feature>
<dbReference type="GeneID" id="112465069"/>
<dbReference type="InterPro" id="IPR054294">
    <property type="entry name" value="DUF7030"/>
</dbReference>
<feature type="domain" description="JmjC" evidence="18">
    <location>
        <begin position="2771"/>
        <end position="2979"/>
    </location>
</feature>
<dbReference type="OrthoDB" id="1667110at2759"/>
<feature type="compositionally biased region" description="Basic residues" evidence="17">
    <location>
        <begin position="2019"/>
        <end position="2034"/>
    </location>
</feature>
<keyword evidence="4" id="KW-0863">Zinc-finger</keyword>
<feature type="compositionally biased region" description="Basic residues" evidence="17">
    <location>
        <begin position="1893"/>
        <end position="1903"/>
    </location>
</feature>
<dbReference type="PANTHER" id="PTHR12549">
    <property type="entry name" value="JMJC DOMAIN-CONTAINING HISTONE DEMETHYLATION PROTEIN"/>
    <property type="match status" value="1"/>
</dbReference>
<dbReference type="CTD" id="41143"/>
<comment type="similarity">
    <text evidence="13">Belongs to the JHDM2 histone demethylase family.</text>
</comment>
<keyword evidence="6" id="KW-0156">Chromatin regulator</keyword>
<feature type="compositionally biased region" description="Basic and acidic residues" evidence="17">
    <location>
        <begin position="439"/>
        <end position="465"/>
    </location>
</feature>
<dbReference type="Pfam" id="PF22987">
    <property type="entry name" value="Tudor_KDM3B"/>
    <property type="match status" value="1"/>
</dbReference>
<feature type="compositionally biased region" description="Basic residues" evidence="17">
    <location>
        <begin position="2106"/>
        <end position="2115"/>
    </location>
</feature>
<feature type="compositionally biased region" description="Low complexity" evidence="17">
    <location>
        <begin position="1941"/>
        <end position="1953"/>
    </location>
</feature>
<keyword evidence="10" id="KW-0805">Transcription regulation</keyword>
<evidence type="ECO:0000256" key="5">
    <source>
        <dbReference type="ARBA" id="ARBA00022833"/>
    </source>
</evidence>
<keyword evidence="5" id="KW-0862">Zinc</keyword>
<feature type="compositionally biased region" description="Low complexity" evidence="17">
    <location>
        <begin position="1025"/>
        <end position="1041"/>
    </location>
</feature>
<feature type="coiled-coil region" evidence="16">
    <location>
        <begin position="1095"/>
        <end position="1127"/>
    </location>
</feature>
<feature type="compositionally biased region" description="Pro residues" evidence="17">
    <location>
        <begin position="1841"/>
        <end position="1861"/>
    </location>
</feature>
<dbReference type="GO" id="GO:0000118">
    <property type="term" value="C:histone deacetylase complex"/>
    <property type="evidence" value="ECO:0007669"/>
    <property type="project" value="TreeGrafter"/>
</dbReference>
<feature type="region of interest" description="Disordered" evidence="17">
    <location>
        <begin position="2242"/>
        <end position="2270"/>
    </location>
</feature>
<dbReference type="EC" id="1.14.11.65" evidence="14"/>
<evidence type="ECO:0000256" key="6">
    <source>
        <dbReference type="ARBA" id="ARBA00022853"/>
    </source>
</evidence>
<dbReference type="GO" id="GO:0003712">
    <property type="term" value="F:transcription coregulator activity"/>
    <property type="evidence" value="ECO:0007669"/>
    <property type="project" value="TreeGrafter"/>
</dbReference>
<feature type="compositionally biased region" description="Low complexity" evidence="17">
    <location>
        <begin position="710"/>
        <end position="743"/>
    </location>
</feature>
<dbReference type="Gene3D" id="2.60.120.650">
    <property type="entry name" value="Cupin"/>
    <property type="match status" value="1"/>
</dbReference>
<evidence type="ECO:0000256" key="9">
    <source>
        <dbReference type="ARBA" id="ARBA00023004"/>
    </source>
</evidence>
<evidence type="ECO:0000256" key="2">
    <source>
        <dbReference type="ARBA" id="ARBA00004123"/>
    </source>
</evidence>
<evidence type="ECO:0000313" key="20">
    <source>
        <dbReference type="RefSeq" id="XP_024888212.1"/>
    </source>
</evidence>
<feature type="compositionally biased region" description="Acidic residues" evidence="17">
    <location>
        <begin position="532"/>
        <end position="544"/>
    </location>
</feature>
<feature type="compositionally biased region" description="Polar residues" evidence="17">
    <location>
        <begin position="1794"/>
        <end position="1806"/>
    </location>
</feature>
<feature type="compositionally biased region" description="Acidic residues" evidence="17">
    <location>
        <begin position="687"/>
        <end position="700"/>
    </location>
</feature>
<feature type="region of interest" description="Disordered" evidence="17">
    <location>
        <begin position="1413"/>
        <end position="1699"/>
    </location>
</feature>
<dbReference type="SUPFAM" id="SSF51197">
    <property type="entry name" value="Clavaminate synthase-like"/>
    <property type="match status" value="1"/>
</dbReference>
<evidence type="ECO:0000256" key="11">
    <source>
        <dbReference type="ARBA" id="ARBA00023163"/>
    </source>
</evidence>
<keyword evidence="7" id="KW-0223">Dioxygenase</keyword>
<keyword evidence="19" id="KW-1185">Reference proteome</keyword>
<feature type="compositionally biased region" description="Low complexity" evidence="17">
    <location>
        <begin position="853"/>
        <end position="862"/>
    </location>
</feature>
<evidence type="ECO:0000256" key="16">
    <source>
        <dbReference type="SAM" id="Coils"/>
    </source>
</evidence>
<feature type="compositionally biased region" description="Polar residues" evidence="17">
    <location>
        <begin position="1259"/>
        <end position="1268"/>
    </location>
</feature>
<feature type="region of interest" description="Disordered" evidence="17">
    <location>
        <begin position="2498"/>
        <end position="2517"/>
    </location>
</feature>
<reference evidence="20" key="1">
    <citation type="submission" date="2025-08" db="UniProtKB">
        <authorList>
            <consortium name="RefSeq"/>
        </authorList>
    </citation>
    <scope>IDENTIFICATION</scope>
    <source>
        <tissue evidence="20">Whole body</tissue>
    </source>
</reference>
<feature type="region of interest" description="Disordered" evidence="17">
    <location>
        <begin position="1340"/>
        <end position="1376"/>
    </location>
</feature>
<feature type="region of interest" description="Disordered" evidence="17">
    <location>
        <begin position="1159"/>
        <end position="1309"/>
    </location>
</feature>
<evidence type="ECO:0000256" key="1">
    <source>
        <dbReference type="ARBA" id="ARBA00001954"/>
    </source>
</evidence>
<comment type="subcellular location">
    <subcellularLocation>
        <location evidence="2">Nucleus</location>
    </subcellularLocation>
</comment>
<feature type="compositionally biased region" description="Basic and acidic residues" evidence="17">
    <location>
        <begin position="2042"/>
        <end position="2052"/>
    </location>
</feature>
<feature type="region of interest" description="Disordered" evidence="17">
    <location>
        <begin position="949"/>
        <end position="987"/>
    </location>
</feature>
<dbReference type="InterPro" id="IPR003347">
    <property type="entry name" value="JmjC_dom"/>
</dbReference>
<dbReference type="RefSeq" id="XP_024888212.1">
    <property type="nucleotide sequence ID" value="XM_025032444.1"/>
</dbReference>
<dbReference type="Proteomes" id="UP000504618">
    <property type="component" value="Unplaced"/>
</dbReference>
<keyword evidence="3" id="KW-0479">Metal-binding</keyword>
<dbReference type="GO" id="GO:0031490">
    <property type="term" value="F:chromatin DNA binding"/>
    <property type="evidence" value="ECO:0007669"/>
    <property type="project" value="TreeGrafter"/>
</dbReference>
<feature type="compositionally biased region" description="Low complexity" evidence="17">
    <location>
        <begin position="2059"/>
        <end position="2072"/>
    </location>
</feature>
<feature type="compositionally biased region" description="Gly residues" evidence="17">
    <location>
        <begin position="2142"/>
        <end position="2153"/>
    </location>
</feature>
<evidence type="ECO:0000256" key="7">
    <source>
        <dbReference type="ARBA" id="ARBA00022964"/>
    </source>
</evidence>
<feature type="region of interest" description="Disordered" evidence="17">
    <location>
        <begin position="1973"/>
        <end position="2168"/>
    </location>
</feature>
<keyword evidence="9" id="KW-0408">Iron</keyword>
<accession>A0A6J1R0R4</accession>
<feature type="compositionally biased region" description="Polar residues" evidence="17">
    <location>
        <begin position="312"/>
        <end position="327"/>
    </location>
</feature>
<feature type="region of interest" description="Disordered" evidence="17">
    <location>
        <begin position="280"/>
        <end position="884"/>
    </location>
</feature>
<feature type="compositionally biased region" description="Basic residues" evidence="17">
    <location>
        <begin position="824"/>
        <end position="834"/>
    </location>
</feature>
<feature type="compositionally biased region" description="Polar residues" evidence="17">
    <location>
        <begin position="1992"/>
        <end position="2008"/>
    </location>
</feature>
<feature type="compositionally biased region" description="Basic residues" evidence="17">
    <location>
        <begin position="803"/>
        <end position="817"/>
    </location>
</feature>
<evidence type="ECO:0000256" key="10">
    <source>
        <dbReference type="ARBA" id="ARBA00023015"/>
    </source>
</evidence>
<feature type="compositionally biased region" description="Polar residues" evidence="17">
    <location>
        <begin position="1821"/>
        <end position="1830"/>
    </location>
</feature>
<evidence type="ECO:0000259" key="18">
    <source>
        <dbReference type="PROSITE" id="PS51184"/>
    </source>
</evidence>
<dbReference type="InterPro" id="IPR054503">
    <property type="entry name" value="KDM3AB_Tudor"/>
</dbReference>
<evidence type="ECO:0000256" key="13">
    <source>
        <dbReference type="ARBA" id="ARBA00037987"/>
    </source>
</evidence>
<evidence type="ECO:0000256" key="17">
    <source>
        <dbReference type="SAM" id="MobiDB-lite"/>
    </source>
</evidence>
<dbReference type="Pfam" id="PF22988">
    <property type="entry name" value="PWWP_KDM3B"/>
    <property type="match status" value="1"/>
</dbReference>
<feature type="compositionally biased region" description="Basic and acidic residues" evidence="17">
    <location>
        <begin position="545"/>
        <end position="622"/>
    </location>
</feature>
<feature type="region of interest" description="Disordered" evidence="17">
    <location>
        <begin position="1022"/>
        <end position="1047"/>
    </location>
</feature>